<evidence type="ECO:0000256" key="1">
    <source>
        <dbReference type="ARBA" id="ARBA00004141"/>
    </source>
</evidence>
<keyword evidence="8" id="KW-1185">Reference proteome</keyword>
<feature type="region of interest" description="Disordered" evidence="5">
    <location>
        <begin position="113"/>
        <end position="133"/>
    </location>
</feature>
<organism evidence="7 8">
    <name type="scientific">Aspergillus candidus</name>
    <dbReference type="NCBI Taxonomy" id="41067"/>
    <lineage>
        <taxon>Eukaryota</taxon>
        <taxon>Fungi</taxon>
        <taxon>Dikarya</taxon>
        <taxon>Ascomycota</taxon>
        <taxon>Pezizomycotina</taxon>
        <taxon>Eurotiomycetes</taxon>
        <taxon>Eurotiomycetidae</taxon>
        <taxon>Eurotiales</taxon>
        <taxon>Aspergillaceae</taxon>
        <taxon>Aspergillus</taxon>
        <taxon>Aspergillus subgen. Circumdati</taxon>
    </lineage>
</organism>
<dbReference type="PANTHER" id="PTHR23501">
    <property type="entry name" value="MAJOR FACILITATOR SUPERFAMILY"/>
    <property type="match status" value="1"/>
</dbReference>
<dbReference type="AlphaFoldDB" id="A0A2I2F3L9"/>
<dbReference type="PANTHER" id="PTHR23501:SF199">
    <property type="entry name" value="MFS EFFLUX TRANSPORTER INPD-RELATED"/>
    <property type="match status" value="1"/>
</dbReference>
<comment type="subcellular location">
    <subcellularLocation>
        <location evidence="1">Membrane</location>
        <topology evidence="1">Multi-pass membrane protein</topology>
    </subcellularLocation>
</comment>
<feature type="transmembrane region" description="Helical" evidence="6">
    <location>
        <begin position="12"/>
        <end position="34"/>
    </location>
</feature>
<dbReference type="Proteomes" id="UP000234585">
    <property type="component" value="Unassembled WGS sequence"/>
</dbReference>
<evidence type="ECO:0000256" key="6">
    <source>
        <dbReference type="SAM" id="Phobius"/>
    </source>
</evidence>
<evidence type="ECO:0000313" key="8">
    <source>
        <dbReference type="Proteomes" id="UP000234585"/>
    </source>
</evidence>
<accession>A0A2I2F3L9</accession>
<keyword evidence="3 6" id="KW-1133">Transmembrane helix</keyword>
<dbReference type="GO" id="GO:0005886">
    <property type="term" value="C:plasma membrane"/>
    <property type="evidence" value="ECO:0007669"/>
    <property type="project" value="TreeGrafter"/>
</dbReference>
<dbReference type="GeneID" id="36524004"/>
<dbReference type="GO" id="GO:0022857">
    <property type="term" value="F:transmembrane transporter activity"/>
    <property type="evidence" value="ECO:0007669"/>
    <property type="project" value="TreeGrafter"/>
</dbReference>
<evidence type="ECO:0000256" key="4">
    <source>
        <dbReference type="ARBA" id="ARBA00023136"/>
    </source>
</evidence>
<dbReference type="OrthoDB" id="10021397at2759"/>
<dbReference type="EMBL" id="KZ559166">
    <property type="protein sequence ID" value="PLB35188.1"/>
    <property type="molecule type" value="Genomic_DNA"/>
</dbReference>
<evidence type="ECO:0000313" key="7">
    <source>
        <dbReference type="EMBL" id="PLB35188.1"/>
    </source>
</evidence>
<evidence type="ECO:0000256" key="3">
    <source>
        <dbReference type="ARBA" id="ARBA00022989"/>
    </source>
</evidence>
<keyword evidence="4 6" id="KW-0472">Membrane</keyword>
<protein>
    <submittedName>
        <fullName evidence="7">Uncharacterized protein</fullName>
    </submittedName>
</protein>
<dbReference type="RefSeq" id="XP_024669200.1">
    <property type="nucleotide sequence ID" value="XM_024816844.1"/>
</dbReference>
<evidence type="ECO:0000256" key="2">
    <source>
        <dbReference type="ARBA" id="ARBA00022692"/>
    </source>
</evidence>
<gene>
    <name evidence="7" type="ORF">BDW47DRAFT_128387</name>
</gene>
<evidence type="ECO:0000256" key="5">
    <source>
        <dbReference type="SAM" id="MobiDB-lite"/>
    </source>
</evidence>
<sequence length="175" mass="19021">MLVPQVAFAEDHTIMAISVLSLLETLSTAISLAIGKSIFHNRLVDNLHTIAPSADASLITGNSALVRDIVPDDLLPSVLNAYSRSIMQTFYAGVAMCALSLFGSASLPWKSIKEEESPDSTTGDDNSAHSADENRPEMTIFSIEFEIKDQERRKTAAGNGITLQRTVRTAEMYKC</sequence>
<reference evidence="7 8" key="1">
    <citation type="submission" date="2017-12" db="EMBL/GenBank/DDBJ databases">
        <authorList>
            <consortium name="DOE Joint Genome Institute"/>
            <person name="Haridas S."/>
            <person name="Kjaerbolling I."/>
            <person name="Vesth T.C."/>
            <person name="Frisvad J.C."/>
            <person name="Nybo J.L."/>
            <person name="Theobald S."/>
            <person name="Kuo A."/>
            <person name="Bowyer P."/>
            <person name="Matsuda Y."/>
            <person name="Mondo S."/>
            <person name="Lyhne E.K."/>
            <person name="Kogle M.E."/>
            <person name="Clum A."/>
            <person name="Lipzen A."/>
            <person name="Salamov A."/>
            <person name="Ngan C.Y."/>
            <person name="Daum C."/>
            <person name="Chiniquy J."/>
            <person name="Barry K."/>
            <person name="LaButti K."/>
            <person name="Simmons B.A."/>
            <person name="Magnuson J.K."/>
            <person name="Mortensen U.H."/>
            <person name="Larsen T.O."/>
            <person name="Grigoriev I.V."/>
            <person name="Baker S.E."/>
            <person name="Andersen M.R."/>
            <person name="Nordberg H.P."/>
            <person name="Cantor M.N."/>
            <person name="Hua S.X."/>
        </authorList>
    </citation>
    <scope>NUCLEOTIDE SEQUENCE [LARGE SCALE GENOMIC DNA]</scope>
    <source>
        <strain evidence="7 8">CBS 102.13</strain>
    </source>
</reference>
<keyword evidence="2 6" id="KW-0812">Transmembrane</keyword>
<proteinExistence type="predicted"/>
<name>A0A2I2F3L9_ASPCN</name>